<keyword evidence="1" id="KW-0812">Transmembrane</keyword>
<comment type="caution">
    <text evidence="2">The sequence shown here is derived from an EMBL/GenBank/DDBJ whole genome shotgun (WGS) entry which is preliminary data.</text>
</comment>
<evidence type="ECO:0000313" key="2">
    <source>
        <dbReference type="EMBL" id="TQN30766.1"/>
    </source>
</evidence>
<dbReference type="AlphaFoldDB" id="A0A543NFZ9"/>
<proteinExistence type="predicted"/>
<keyword evidence="1" id="KW-0472">Membrane</keyword>
<feature type="transmembrane region" description="Helical" evidence="1">
    <location>
        <begin position="20"/>
        <end position="39"/>
    </location>
</feature>
<protein>
    <submittedName>
        <fullName evidence="2">Uncharacterized protein</fullName>
    </submittedName>
</protein>
<evidence type="ECO:0000313" key="3">
    <source>
        <dbReference type="Proteomes" id="UP000317422"/>
    </source>
</evidence>
<sequence>MGGNHNSTNNFCDAQCTERVSWAVLAALPTGVIAVVTILRWPRELRELFTNDDPVNNAPRWRGPGVE</sequence>
<dbReference type="Proteomes" id="UP000317422">
    <property type="component" value="Unassembled WGS sequence"/>
</dbReference>
<dbReference type="EMBL" id="VFQC01000001">
    <property type="protein sequence ID" value="TQN30766.1"/>
    <property type="molecule type" value="Genomic_DNA"/>
</dbReference>
<keyword evidence="3" id="KW-1185">Reference proteome</keyword>
<accession>A0A543NFZ9</accession>
<gene>
    <name evidence="2" type="ORF">FHX37_0650</name>
</gene>
<name>A0A543NFZ9_9ACTN</name>
<evidence type="ECO:0000256" key="1">
    <source>
        <dbReference type="SAM" id="Phobius"/>
    </source>
</evidence>
<reference evidence="2 3" key="1">
    <citation type="submission" date="2019-06" db="EMBL/GenBank/DDBJ databases">
        <title>Sequencing the genomes of 1000 actinobacteria strains.</title>
        <authorList>
            <person name="Klenk H.-P."/>
        </authorList>
    </citation>
    <scope>NUCLEOTIDE SEQUENCE [LARGE SCALE GENOMIC DNA]</scope>
    <source>
        <strain evidence="2 3">DSM 45015</strain>
    </source>
</reference>
<keyword evidence="1" id="KW-1133">Transmembrane helix</keyword>
<dbReference type="RefSeq" id="WP_170181494.1">
    <property type="nucleotide sequence ID" value="NZ_VFQC01000001.1"/>
</dbReference>
<organism evidence="2 3">
    <name type="scientific">Haloactinospora alba</name>
    <dbReference type="NCBI Taxonomy" id="405555"/>
    <lineage>
        <taxon>Bacteria</taxon>
        <taxon>Bacillati</taxon>
        <taxon>Actinomycetota</taxon>
        <taxon>Actinomycetes</taxon>
        <taxon>Streptosporangiales</taxon>
        <taxon>Nocardiopsidaceae</taxon>
        <taxon>Haloactinospora</taxon>
    </lineage>
</organism>